<evidence type="ECO:0000313" key="2">
    <source>
        <dbReference type="EMBL" id="SVA28059.1"/>
    </source>
</evidence>
<dbReference type="GO" id="GO:0006139">
    <property type="term" value="P:nucleobase-containing compound metabolic process"/>
    <property type="evidence" value="ECO:0007669"/>
    <property type="project" value="InterPro"/>
</dbReference>
<name>A0A381UIT1_9ZZZZ</name>
<dbReference type="GO" id="GO:0008408">
    <property type="term" value="F:3'-5' exonuclease activity"/>
    <property type="evidence" value="ECO:0007669"/>
    <property type="project" value="InterPro"/>
</dbReference>
<protein>
    <recommendedName>
        <fullName evidence="1">3'-5' exonuclease domain-containing protein</fullName>
    </recommendedName>
</protein>
<dbReference type="InterPro" id="IPR036397">
    <property type="entry name" value="RNaseH_sf"/>
</dbReference>
<dbReference type="EMBL" id="UINC01006526">
    <property type="protein sequence ID" value="SVA28059.1"/>
    <property type="molecule type" value="Genomic_DNA"/>
</dbReference>
<dbReference type="SUPFAM" id="SSF53098">
    <property type="entry name" value="Ribonuclease H-like"/>
    <property type="match status" value="1"/>
</dbReference>
<organism evidence="2">
    <name type="scientific">marine metagenome</name>
    <dbReference type="NCBI Taxonomy" id="408172"/>
    <lineage>
        <taxon>unclassified sequences</taxon>
        <taxon>metagenomes</taxon>
        <taxon>ecological metagenomes</taxon>
    </lineage>
</organism>
<accession>A0A381UIT1</accession>
<dbReference type="InterPro" id="IPR002562">
    <property type="entry name" value="3'-5'_exonuclease_dom"/>
</dbReference>
<dbReference type="InterPro" id="IPR012337">
    <property type="entry name" value="RNaseH-like_sf"/>
</dbReference>
<dbReference type="AlphaFoldDB" id="A0A381UIT1"/>
<reference evidence="2" key="1">
    <citation type="submission" date="2018-05" db="EMBL/GenBank/DDBJ databases">
        <authorList>
            <person name="Lanie J.A."/>
            <person name="Ng W.-L."/>
            <person name="Kazmierczak K.M."/>
            <person name="Andrzejewski T.M."/>
            <person name="Davidsen T.M."/>
            <person name="Wayne K.J."/>
            <person name="Tettelin H."/>
            <person name="Glass J.I."/>
            <person name="Rusch D."/>
            <person name="Podicherti R."/>
            <person name="Tsui H.-C.T."/>
            <person name="Winkler M.E."/>
        </authorList>
    </citation>
    <scope>NUCLEOTIDE SEQUENCE</scope>
</reference>
<feature type="non-terminal residue" evidence="2">
    <location>
        <position position="313"/>
    </location>
</feature>
<dbReference type="Pfam" id="PF01612">
    <property type="entry name" value="DNA_pol_A_exo1"/>
    <property type="match status" value="1"/>
</dbReference>
<sequence>MLQEAVLNYPKITLDFETYYDKDFSLNKLTTVEYVNDPRFKVWGVGIKYNNSSTEWYSEDITKDVIEGIDWENNVLICHNIMFDGYILTRHFGVKPKFYIDTAAISRSRWPHESASLKALAVRLWPKDERMRKGEELITCMGIEDLSPEQDETIGNYCIQDVDLTYAAYEKLIKNFPEDELKIVDMTARMFTEPVLYVDAKKLDEFHESEIDQALELIENSGTEREVLASNQKFGRLVEDMGMTIPLKTSPTTGKMIEAFSKNDKAFHQLQEMYPEHKNLWDARIAVKSRIAETRAKRFIDATHDDGTISVPL</sequence>
<gene>
    <name evidence="2" type="ORF">METZ01_LOCUS80913</name>
</gene>
<dbReference type="Gene3D" id="3.30.420.10">
    <property type="entry name" value="Ribonuclease H-like superfamily/Ribonuclease H"/>
    <property type="match status" value="1"/>
</dbReference>
<proteinExistence type="predicted"/>
<feature type="domain" description="3'-5' exonuclease" evidence="1">
    <location>
        <begin position="73"/>
        <end position="174"/>
    </location>
</feature>
<dbReference type="GO" id="GO:0003676">
    <property type="term" value="F:nucleic acid binding"/>
    <property type="evidence" value="ECO:0007669"/>
    <property type="project" value="InterPro"/>
</dbReference>
<evidence type="ECO:0000259" key="1">
    <source>
        <dbReference type="Pfam" id="PF01612"/>
    </source>
</evidence>